<dbReference type="FunFam" id="3.30.110.10:FF:000001">
    <property type="entry name" value="Translation initiation factor IF-3"/>
    <property type="match status" value="1"/>
</dbReference>
<evidence type="ECO:0000256" key="5">
    <source>
        <dbReference type="NCBIfam" id="TIGR00168"/>
    </source>
</evidence>
<feature type="domain" description="Translation initiation factor 3 N-terminal" evidence="9">
    <location>
        <begin position="63"/>
        <end position="132"/>
    </location>
</feature>
<evidence type="ECO:0000256" key="4">
    <source>
        <dbReference type="HAMAP-Rule" id="MF_00080"/>
    </source>
</evidence>
<evidence type="ECO:0000313" key="10">
    <source>
        <dbReference type="EMBL" id="KAF0674794.1"/>
    </source>
</evidence>
<dbReference type="GO" id="GO:0032790">
    <property type="term" value="P:ribosome disassembly"/>
    <property type="evidence" value="ECO:0007669"/>
    <property type="project" value="TreeGrafter"/>
</dbReference>
<dbReference type="InterPro" id="IPR019815">
    <property type="entry name" value="Translation_initiation_fac_3_C"/>
</dbReference>
<evidence type="ECO:0000256" key="1">
    <source>
        <dbReference type="ARBA" id="ARBA00005439"/>
    </source>
</evidence>
<keyword evidence="10" id="KW-0808">Transferase</keyword>
<feature type="compositionally biased region" description="Gly residues" evidence="7">
    <location>
        <begin position="1"/>
        <end position="10"/>
    </location>
</feature>
<gene>
    <name evidence="4 10" type="primary">infC</name>
    <name evidence="10" type="ORF">PMES_02870</name>
</gene>
<dbReference type="Pfam" id="PF05198">
    <property type="entry name" value="IF3_N"/>
    <property type="match status" value="1"/>
</dbReference>
<comment type="similarity">
    <text evidence="1 4 6">Belongs to the IF-3 family.</text>
</comment>
<evidence type="ECO:0000256" key="6">
    <source>
        <dbReference type="RuleBase" id="RU000646"/>
    </source>
</evidence>
<feature type="region of interest" description="Disordered" evidence="7">
    <location>
        <begin position="45"/>
        <end position="65"/>
    </location>
</feature>
<dbReference type="GO" id="GO:0043022">
    <property type="term" value="F:ribosome binding"/>
    <property type="evidence" value="ECO:0007669"/>
    <property type="project" value="UniProtKB-ARBA"/>
</dbReference>
<keyword evidence="2 4" id="KW-0396">Initiation factor</keyword>
<evidence type="ECO:0000313" key="11">
    <source>
        <dbReference type="Proteomes" id="UP000698242"/>
    </source>
</evidence>
<reference evidence="10" key="1">
    <citation type="submission" date="2013-03" db="EMBL/GenBank/DDBJ databases">
        <title>Genome Sequence of the Profundibacterium mesophilum strain KAUST100406-0324T from Red Sea, a novel genus in the family Rhodobacteraceae.</title>
        <authorList>
            <person name="Essack M."/>
            <person name="Alam I."/>
            <person name="Lafi F."/>
            <person name="Alawi W."/>
            <person name="Kamanu F."/>
            <person name="Al-Suwailem A."/>
            <person name="Lee O.O."/>
            <person name="Xu Y."/>
            <person name="Bajic V."/>
            <person name="Qian P.-Y."/>
            <person name="Archer J."/>
        </authorList>
    </citation>
    <scope>NUCLEOTIDE SEQUENCE</scope>
    <source>
        <strain evidence="10">KAUST100406-0324</strain>
    </source>
</reference>
<evidence type="ECO:0000256" key="7">
    <source>
        <dbReference type="SAM" id="MobiDB-lite"/>
    </source>
</evidence>
<dbReference type="SUPFAM" id="SSF54364">
    <property type="entry name" value="Translation initiation factor IF3, N-terminal domain"/>
    <property type="match status" value="1"/>
</dbReference>
<dbReference type="AlphaFoldDB" id="A0A921NRB5"/>
<dbReference type="InterPro" id="IPR019814">
    <property type="entry name" value="Translation_initiation_fac_3_N"/>
</dbReference>
<dbReference type="PANTHER" id="PTHR10938">
    <property type="entry name" value="TRANSLATION INITIATION FACTOR IF-3"/>
    <property type="match status" value="1"/>
</dbReference>
<dbReference type="InterPro" id="IPR036787">
    <property type="entry name" value="T_IF-3_N_sf"/>
</dbReference>
<dbReference type="GO" id="GO:0005829">
    <property type="term" value="C:cytosol"/>
    <property type="evidence" value="ECO:0007669"/>
    <property type="project" value="TreeGrafter"/>
</dbReference>
<comment type="function">
    <text evidence="4 6">IF-3 binds to the 30S ribosomal subunit and shifts the equilibrium between 70S ribosomes and their 50S and 30S subunits in favor of the free subunits, thus enhancing the availability of 30S subunits on which protein synthesis initiation begins.</text>
</comment>
<dbReference type="GO" id="GO:0016020">
    <property type="term" value="C:membrane"/>
    <property type="evidence" value="ECO:0007669"/>
    <property type="project" value="TreeGrafter"/>
</dbReference>
<dbReference type="Gene3D" id="3.30.110.10">
    <property type="entry name" value="Translation initiation factor 3 (IF-3), C-terminal domain"/>
    <property type="match status" value="1"/>
</dbReference>
<comment type="subcellular location">
    <subcellularLocation>
        <location evidence="4 6">Cytoplasm</location>
    </subcellularLocation>
</comment>
<evidence type="ECO:0000256" key="3">
    <source>
        <dbReference type="ARBA" id="ARBA00022917"/>
    </source>
</evidence>
<dbReference type="EMBL" id="APKE01000035">
    <property type="protein sequence ID" value="KAF0674794.1"/>
    <property type="molecule type" value="Genomic_DNA"/>
</dbReference>
<dbReference type="Proteomes" id="UP000698242">
    <property type="component" value="Unassembled WGS sequence"/>
</dbReference>
<dbReference type="Pfam" id="PF00707">
    <property type="entry name" value="IF3_C"/>
    <property type="match status" value="1"/>
</dbReference>
<evidence type="ECO:0000259" key="8">
    <source>
        <dbReference type="Pfam" id="PF00707"/>
    </source>
</evidence>
<sequence length="226" mass="25648">MMRRAAGGGDFSSHPPRLADNAVENPLGQHYPYASILRNETRTSAIARRPHNAPPTRDTGPRVNDRIRVPEIRLIGSEGENVGVVTPQRGMQLAEEAGLDLVEISPNASPPVCKIMDFGKYKYETQKREAEARKKQKTIEVKEVKFRPNTDTHDYDVKMRNVFKFLENGDKVKVTLRFRGREMAHQNLGRELLERVAEDTKDVGKVENMPKMEGRQMVMMIGPVRV</sequence>
<accession>A0A921NRB5</accession>
<dbReference type="InterPro" id="IPR001288">
    <property type="entry name" value="Translation_initiation_fac_3"/>
</dbReference>
<organism evidence="10 11">
    <name type="scientific">Profundibacterium mesophilum KAUST100406-0324</name>
    <dbReference type="NCBI Taxonomy" id="1037889"/>
    <lineage>
        <taxon>Bacteria</taxon>
        <taxon>Pseudomonadati</taxon>
        <taxon>Pseudomonadota</taxon>
        <taxon>Alphaproteobacteria</taxon>
        <taxon>Rhodobacterales</taxon>
        <taxon>Roseobacteraceae</taxon>
        <taxon>Profundibacterium</taxon>
    </lineage>
</organism>
<feature type="domain" description="Translation initiation factor 3 C-terminal" evidence="8">
    <location>
        <begin position="139"/>
        <end position="223"/>
    </location>
</feature>
<dbReference type="PANTHER" id="PTHR10938:SF0">
    <property type="entry name" value="TRANSLATION INITIATION FACTOR IF-3, MITOCHONDRIAL"/>
    <property type="match status" value="1"/>
</dbReference>
<evidence type="ECO:0000256" key="2">
    <source>
        <dbReference type="ARBA" id="ARBA00022540"/>
    </source>
</evidence>
<dbReference type="SUPFAM" id="SSF55200">
    <property type="entry name" value="Translation initiation factor IF3, C-terminal domain"/>
    <property type="match status" value="1"/>
</dbReference>
<keyword evidence="11" id="KW-1185">Reference proteome</keyword>
<name>A0A921NRB5_9RHOB</name>
<keyword evidence="3 4" id="KW-0648">Protein biosynthesis</keyword>
<comment type="caution">
    <text evidence="10">The sequence shown here is derived from an EMBL/GenBank/DDBJ whole genome shotgun (WGS) entry which is preliminary data.</text>
</comment>
<protein>
    <recommendedName>
        <fullName evidence="4 5">Translation initiation factor IF-3</fullName>
    </recommendedName>
</protein>
<comment type="subunit">
    <text evidence="4 6">Monomer.</text>
</comment>
<feature type="region of interest" description="Disordered" evidence="7">
    <location>
        <begin position="1"/>
        <end position="24"/>
    </location>
</feature>
<proteinExistence type="inferred from homology"/>
<dbReference type="HAMAP" id="MF_00080">
    <property type="entry name" value="IF_3"/>
    <property type="match status" value="1"/>
</dbReference>
<dbReference type="NCBIfam" id="TIGR00168">
    <property type="entry name" value="infC"/>
    <property type="match status" value="1"/>
</dbReference>
<keyword evidence="4" id="KW-0963">Cytoplasm</keyword>
<dbReference type="InterPro" id="IPR036788">
    <property type="entry name" value="T_IF-3_C_sf"/>
</dbReference>
<dbReference type="PROSITE" id="PS00938">
    <property type="entry name" value="IF3"/>
    <property type="match status" value="1"/>
</dbReference>
<evidence type="ECO:0000259" key="9">
    <source>
        <dbReference type="Pfam" id="PF05198"/>
    </source>
</evidence>
<dbReference type="GO" id="GO:0016740">
    <property type="term" value="F:transferase activity"/>
    <property type="evidence" value="ECO:0007669"/>
    <property type="project" value="UniProtKB-KW"/>
</dbReference>
<dbReference type="GO" id="GO:0003743">
    <property type="term" value="F:translation initiation factor activity"/>
    <property type="evidence" value="ECO:0007669"/>
    <property type="project" value="UniProtKB-UniRule"/>
</dbReference>
<dbReference type="InterPro" id="IPR019813">
    <property type="entry name" value="Translation_initiation_fac3_CS"/>
</dbReference>
<dbReference type="Gene3D" id="3.10.20.80">
    <property type="entry name" value="Translation initiation factor 3 (IF-3), N-terminal domain"/>
    <property type="match status" value="1"/>
</dbReference>
<dbReference type="FunFam" id="3.10.20.80:FF:000001">
    <property type="entry name" value="Translation initiation factor IF-3"/>
    <property type="match status" value="1"/>
</dbReference>